<keyword evidence="1" id="KW-0812">Transmembrane</keyword>
<organism evidence="2 3">
    <name type="scientific">Alicyclobacillus tolerans</name>
    <dbReference type="NCBI Taxonomy" id="90970"/>
    <lineage>
        <taxon>Bacteria</taxon>
        <taxon>Bacillati</taxon>
        <taxon>Bacillota</taxon>
        <taxon>Bacilli</taxon>
        <taxon>Bacillales</taxon>
        <taxon>Alicyclobacillaceae</taxon>
        <taxon>Alicyclobacillus</taxon>
    </lineage>
</organism>
<proteinExistence type="predicted"/>
<dbReference type="NCBIfam" id="NF041644">
    <property type="entry name" value="CBO0543_fam"/>
    <property type="match status" value="1"/>
</dbReference>
<feature type="transmembrane region" description="Helical" evidence="1">
    <location>
        <begin position="125"/>
        <end position="145"/>
    </location>
</feature>
<keyword evidence="1" id="KW-0472">Membrane</keyword>
<sequence>MNKSISFQSVLQAKRISTDLVKQFWFQHSFLTWQWWFLLGIAFLPWIFWYLWVADKRRLFELLTFAAFLDGCSLLFDTIGINEGAWFYPIQLYWSFDPPLVPVDITAIPVLFVIIYQLCERWWPFLLTTTLAALVSSFVFEPFFVNIGIYKLFYWKYIYSFPIYIMMVMTARAFTLFVKQKIQTQSRTN</sequence>
<feature type="transmembrane region" description="Helical" evidence="1">
    <location>
        <begin position="33"/>
        <end position="52"/>
    </location>
</feature>
<reference evidence="3" key="1">
    <citation type="submission" date="2016-11" db="EMBL/GenBank/DDBJ databases">
        <authorList>
            <person name="Varghese N."/>
            <person name="Submissions S."/>
        </authorList>
    </citation>
    <scope>NUCLEOTIDE SEQUENCE [LARGE SCALE GENOMIC DNA]</scope>
    <source>
        <strain evidence="3">USBA-503</strain>
    </source>
</reference>
<feature type="transmembrane region" description="Helical" evidence="1">
    <location>
        <begin position="157"/>
        <end position="178"/>
    </location>
</feature>
<dbReference type="OrthoDB" id="1679483at2"/>
<name>A0A1M6R1I1_9BACL</name>
<evidence type="ECO:0000313" key="2">
    <source>
        <dbReference type="EMBL" id="SHK26349.1"/>
    </source>
</evidence>
<dbReference type="InterPro" id="IPR048147">
    <property type="entry name" value="CBO0543-like"/>
</dbReference>
<protein>
    <submittedName>
        <fullName evidence="2">Uncharacterized protein</fullName>
    </submittedName>
</protein>
<feature type="transmembrane region" description="Helical" evidence="1">
    <location>
        <begin position="59"/>
        <end position="79"/>
    </location>
</feature>
<dbReference type="RefSeq" id="WP_072873989.1">
    <property type="nucleotide sequence ID" value="NZ_FRAF01000011.1"/>
</dbReference>
<dbReference type="STRING" id="1830138.SAMN05443507_11134"/>
<evidence type="ECO:0000256" key="1">
    <source>
        <dbReference type="SAM" id="Phobius"/>
    </source>
</evidence>
<gene>
    <name evidence="2" type="ORF">SAMN05443507_11134</name>
</gene>
<keyword evidence="1" id="KW-1133">Transmembrane helix</keyword>
<dbReference type="AlphaFoldDB" id="A0A1M6R1I1"/>
<dbReference type="Proteomes" id="UP000184016">
    <property type="component" value="Unassembled WGS sequence"/>
</dbReference>
<evidence type="ECO:0000313" key="3">
    <source>
        <dbReference type="Proteomes" id="UP000184016"/>
    </source>
</evidence>
<keyword evidence="3" id="KW-1185">Reference proteome</keyword>
<dbReference type="EMBL" id="FRAF01000011">
    <property type="protein sequence ID" value="SHK26349.1"/>
    <property type="molecule type" value="Genomic_DNA"/>
</dbReference>
<accession>A0A1M6R1I1</accession>
<feature type="transmembrane region" description="Helical" evidence="1">
    <location>
        <begin position="99"/>
        <end position="118"/>
    </location>
</feature>